<evidence type="ECO:0000313" key="3">
    <source>
        <dbReference type="EMBL" id="KAG4422522.1"/>
    </source>
</evidence>
<organism evidence="3 4">
    <name type="scientific">Cadophora malorum</name>
    <dbReference type="NCBI Taxonomy" id="108018"/>
    <lineage>
        <taxon>Eukaryota</taxon>
        <taxon>Fungi</taxon>
        <taxon>Dikarya</taxon>
        <taxon>Ascomycota</taxon>
        <taxon>Pezizomycotina</taxon>
        <taxon>Leotiomycetes</taxon>
        <taxon>Helotiales</taxon>
        <taxon>Ploettnerulaceae</taxon>
        <taxon>Cadophora</taxon>
    </lineage>
</organism>
<gene>
    <name evidence="3" type="ORF">IFR04_004291</name>
</gene>
<dbReference type="OrthoDB" id="444127at2759"/>
<dbReference type="Gene3D" id="3.30.559.10">
    <property type="entry name" value="Chloramphenicol acetyltransferase-like domain"/>
    <property type="match status" value="2"/>
</dbReference>
<proteinExistence type="inferred from homology"/>
<dbReference type="PANTHER" id="PTHR31623">
    <property type="entry name" value="F21J9.9"/>
    <property type="match status" value="1"/>
</dbReference>
<accession>A0A8H7WCV9</accession>
<dbReference type="EMBL" id="JAFJYH010000047">
    <property type="protein sequence ID" value="KAG4422522.1"/>
    <property type="molecule type" value="Genomic_DNA"/>
</dbReference>
<keyword evidence="2" id="KW-0808">Transferase</keyword>
<sequence length="558" mass="61538">MSIPTLDIKVQSTQTIYPSIPLTKPTTTPLSILDNNSANFARCAAIWYYPPPPSQSSSFTPSQFTTALSHTLNSYRPWCGCLSYTPASKITAYGPQNIRYQRIHVTYNTPNDLGIPFTIASSPHGLNAFLPSLSTRSTTQKAWNGSQLPSSTLLPSTKLSITTDPNAPNLVIQLTTFSCGSITIGISITHCLADAISLSKFANDWAFISRSLLANPNSPPPKLNPAPIFDPRKLDSHSAGSINSIPDPEIQEAARALPCHRYDWYTPVPSQPWPSPRPADFDATLKGLEFEISPSIPIPWEQWDTKARVSHRLLHFSKEEILRIYENATVTATAEGRREGEKEKVSKHDALLAHHWSLIISARKLPANTTSYLDLTVGLRARVDPPLPDVFLGSPVCHVAIPSTSSVSKEVEEKEHGKGEREGVDVLARRIRNYLGKFGKEEISWILHDRASEIAPQRLWGACLGREHVLLTTWVRAGVYDVRFWDGDGGKGRPLWVEAVMPPLDGLVEIMEGPPSTNKTVNTGSWIEDGVDVTIFLEAEAMTRLLADGRLWGGKQSD</sequence>
<evidence type="ECO:0000256" key="2">
    <source>
        <dbReference type="ARBA" id="ARBA00022679"/>
    </source>
</evidence>
<comment type="similarity">
    <text evidence="1">Belongs to the plant acyltransferase family.</text>
</comment>
<dbReference type="AlphaFoldDB" id="A0A8H7WCV9"/>
<keyword evidence="4" id="KW-1185">Reference proteome</keyword>
<protein>
    <recommendedName>
        <fullName evidence="5">Transferase</fullName>
    </recommendedName>
</protein>
<reference evidence="3" key="1">
    <citation type="submission" date="2021-02" db="EMBL/GenBank/DDBJ databases">
        <title>Genome sequence Cadophora malorum strain M34.</title>
        <authorList>
            <person name="Stefanovic E."/>
            <person name="Vu D."/>
            <person name="Scully C."/>
            <person name="Dijksterhuis J."/>
            <person name="Roader J."/>
            <person name="Houbraken J."/>
        </authorList>
    </citation>
    <scope>NUCLEOTIDE SEQUENCE</scope>
    <source>
        <strain evidence="3">M34</strain>
    </source>
</reference>
<dbReference type="Proteomes" id="UP000664132">
    <property type="component" value="Unassembled WGS sequence"/>
</dbReference>
<dbReference type="PANTHER" id="PTHR31623:SF17">
    <property type="entry name" value="F21J9.9"/>
    <property type="match status" value="1"/>
</dbReference>
<name>A0A8H7WCV9_9HELO</name>
<evidence type="ECO:0008006" key="5">
    <source>
        <dbReference type="Google" id="ProtNLM"/>
    </source>
</evidence>
<evidence type="ECO:0000313" key="4">
    <source>
        <dbReference type="Proteomes" id="UP000664132"/>
    </source>
</evidence>
<dbReference type="Pfam" id="PF02458">
    <property type="entry name" value="Transferase"/>
    <property type="match status" value="2"/>
</dbReference>
<evidence type="ECO:0000256" key="1">
    <source>
        <dbReference type="ARBA" id="ARBA00009861"/>
    </source>
</evidence>
<dbReference type="GO" id="GO:0016740">
    <property type="term" value="F:transferase activity"/>
    <property type="evidence" value="ECO:0007669"/>
    <property type="project" value="UniProtKB-KW"/>
</dbReference>
<dbReference type="InterPro" id="IPR023213">
    <property type="entry name" value="CAT-like_dom_sf"/>
</dbReference>
<comment type="caution">
    <text evidence="3">The sequence shown here is derived from an EMBL/GenBank/DDBJ whole genome shotgun (WGS) entry which is preliminary data.</text>
</comment>